<dbReference type="KEGG" id="xor:XOC_1183"/>
<name>G7TGH7_XANOB</name>
<organism evidence="1 2">
    <name type="scientific">Xanthomonas oryzae pv. oryzicola (strain BLS256)</name>
    <dbReference type="NCBI Taxonomy" id="383407"/>
    <lineage>
        <taxon>Bacteria</taxon>
        <taxon>Pseudomonadati</taxon>
        <taxon>Pseudomonadota</taxon>
        <taxon>Gammaproteobacteria</taxon>
        <taxon>Lysobacterales</taxon>
        <taxon>Lysobacteraceae</taxon>
        <taxon>Xanthomonas</taxon>
    </lineage>
</organism>
<reference evidence="1 2" key="1">
    <citation type="journal article" date="2011" name="J. Bacteriol.">
        <title>Two new complete genome sequences offer insight into host and tissue specificity of plant pathogenic Xanthomonas spp.</title>
        <authorList>
            <person name="Bogdanove A.J."/>
            <person name="Koebnik R."/>
            <person name="Lu H."/>
            <person name="Furutani A."/>
            <person name="Angiuoli S.V."/>
            <person name="Patil P.B."/>
            <person name="Van Sluys M.A."/>
            <person name="Ryan R.P."/>
            <person name="Meyer D.F."/>
            <person name="Han S.W."/>
            <person name="Aparna G."/>
            <person name="Rajaram M."/>
            <person name="Delcher A.L."/>
            <person name="Phillippy A.M."/>
            <person name="Puiu D."/>
            <person name="Schatz M.C."/>
            <person name="Shumway M."/>
            <person name="Sommer D.D."/>
            <person name="Trapnell C."/>
            <person name="Benahmed F."/>
            <person name="Dimitrov G."/>
            <person name="Madupu R."/>
            <person name="Radune D."/>
            <person name="Sullivan S."/>
            <person name="Jha G."/>
            <person name="Ishihara H."/>
            <person name="Lee S.W."/>
            <person name="Pandey A."/>
            <person name="Sharma V."/>
            <person name="Sriariyanun M."/>
            <person name="Szurek B."/>
            <person name="Vera-Cruz C.M."/>
            <person name="Dorman K.S."/>
            <person name="Ronald P.C."/>
            <person name="Verdier V."/>
            <person name="Dow J.M."/>
            <person name="Sonti R.V."/>
            <person name="Tsuge S."/>
            <person name="Brendel V.P."/>
            <person name="Rabinowicz P.D."/>
            <person name="Leach J.E."/>
            <person name="White F.F."/>
            <person name="Salzberg S.L."/>
        </authorList>
    </citation>
    <scope>NUCLEOTIDE SEQUENCE [LARGE SCALE GENOMIC DNA]</scope>
    <source>
        <strain evidence="1 2">BLS256</strain>
    </source>
</reference>
<evidence type="ECO:0000313" key="1">
    <source>
        <dbReference type="EMBL" id="AEQ95371.1"/>
    </source>
</evidence>
<evidence type="ECO:0000313" key="2">
    <source>
        <dbReference type="Proteomes" id="UP000008851"/>
    </source>
</evidence>
<protein>
    <submittedName>
        <fullName evidence="1">Uncharacterized protein</fullName>
    </submittedName>
</protein>
<gene>
    <name evidence="1" type="ORF">XOC_1183</name>
</gene>
<dbReference type="HOGENOM" id="CLU_3334884_0_0_6"/>
<sequence length="38" mass="4296">MQGLTVSETIFLNEHLLLINDAIYLIDPDSALTTQVHR</sequence>
<dbReference type="Proteomes" id="UP000008851">
    <property type="component" value="Chromosome"/>
</dbReference>
<proteinExistence type="predicted"/>
<dbReference type="AlphaFoldDB" id="G7TGH7"/>
<accession>G7TGH7</accession>
<dbReference type="EMBL" id="CP003057">
    <property type="protein sequence ID" value="AEQ95371.1"/>
    <property type="molecule type" value="Genomic_DNA"/>
</dbReference>